<dbReference type="EMBL" id="QEEZ01000009">
    <property type="protein sequence ID" value="PWC01683.1"/>
    <property type="molecule type" value="Genomic_DNA"/>
</dbReference>
<dbReference type="AlphaFoldDB" id="A0A2U1T6T0"/>
<accession>A0A2U1T6T0</accession>
<name>A0A2U1T6T0_9CORY</name>
<comment type="caution">
    <text evidence="3">The sequence shown here is derived from an EMBL/GenBank/DDBJ whole genome shotgun (WGS) entry which is preliminary data.</text>
</comment>
<feature type="compositionally biased region" description="Polar residues" evidence="1">
    <location>
        <begin position="39"/>
        <end position="49"/>
    </location>
</feature>
<organism evidence="3 4">
    <name type="scientific">Corynebacterium yudongzhengii</name>
    <dbReference type="NCBI Taxonomy" id="2080740"/>
    <lineage>
        <taxon>Bacteria</taxon>
        <taxon>Bacillati</taxon>
        <taxon>Actinomycetota</taxon>
        <taxon>Actinomycetes</taxon>
        <taxon>Mycobacteriales</taxon>
        <taxon>Corynebacteriaceae</taxon>
        <taxon>Corynebacterium</taxon>
    </lineage>
</organism>
<feature type="signal peptide" evidence="2">
    <location>
        <begin position="1"/>
        <end position="23"/>
    </location>
</feature>
<sequence>MRSMKRTPSAIALIAAAGLTISACVPPNENPSDTKVDTATEQDQDTIGSADSQQTTAAETEAQDQDQATADPAAEGDVMVIDCFGTPQTEPTALSADCQNPDQQITDIQWDEWTEESATGTGTGPDGEEAQIELSEPTNNGTAMVFSVVLVDGAPVDA</sequence>
<keyword evidence="4" id="KW-1185">Reference proteome</keyword>
<feature type="chain" id="PRO_5038663272" description="Secreted protein" evidence="2">
    <location>
        <begin position="24"/>
        <end position="158"/>
    </location>
</feature>
<evidence type="ECO:0000313" key="3">
    <source>
        <dbReference type="EMBL" id="PWC01683.1"/>
    </source>
</evidence>
<feature type="region of interest" description="Disordered" evidence="1">
    <location>
        <begin position="25"/>
        <end position="76"/>
    </location>
</feature>
<evidence type="ECO:0000256" key="2">
    <source>
        <dbReference type="SAM" id="SignalP"/>
    </source>
</evidence>
<dbReference type="OrthoDB" id="4413502at2"/>
<dbReference type="PROSITE" id="PS51257">
    <property type="entry name" value="PROKAR_LIPOPROTEIN"/>
    <property type="match status" value="1"/>
</dbReference>
<evidence type="ECO:0008006" key="5">
    <source>
        <dbReference type="Google" id="ProtNLM"/>
    </source>
</evidence>
<feature type="compositionally biased region" description="Low complexity" evidence="1">
    <location>
        <begin position="50"/>
        <end position="75"/>
    </location>
</feature>
<dbReference type="Proteomes" id="UP000244989">
    <property type="component" value="Unassembled WGS sequence"/>
</dbReference>
<keyword evidence="2" id="KW-0732">Signal</keyword>
<dbReference type="RefSeq" id="WP_108431849.1">
    <property type="nucleotide sequence ID" value="NZ_CP026947.1"/>
</dbReference>
<reference evidence="4" key="1">
    <citation type="submission" date="2018-04" db="EMBL/GenBank/DDBJ databases">
        <authorList>
            <person name="Liu S."/>
            <person name="Wang Z."/>
            <person name="Li J."/>
        </authorList>
    </citation>
    <scope>NUCLEOTIDE SEQUENCE [LARGE SCALE GENOMIC DNA]</scope>
    <source>
        <strain evidence="4">2189</strain>
    </source>
</reference>
<proteinExistence type="predicted"/>
<gene>
    <name evidence="3" type="ORF">DF222_06105</name>
</gene>
<evidence type="ECO:0000313" key="4">
    <source>
        <dbReference type="Proteomes" id="UP000244989"/>
    </source>
</evidence>
<dbReference type="KEGG" id="cyz:C3B44_07585"/>
<protein>
    <recommendedName>
        <fullName evidence="5">Secreted protein</fullName>
    </recommendedName>
</protein>
<evidence type="ECO:0000256" key="1">
    <source>
        <dbReference type="SAM" id="MobiDB-lite"/>
    </source>
</evidence>